<sequence length="54" mass="6171">MTEIKFRTGDTELIRKSHKNRLFLYLGTFFITAAGLSVGILILMFFIGRLEGAY</sequence>
<keyword evidence="1" id="KW-1133">Transmembrane helix</keyword>
<proteinExistence type="predicted"/>
<accession>A0A1H5V4R0</accession>
<dbReference type="RefSeq" id="WP_159916656.1">
    <property type="nucleotide sequence ID" value="NZ_FNVP01000003.1"/>
</dbReference>
<feature type="transmembrane region" description="Helical" evidence="1">
    <location>
        <begin position="22"/>
        <end position="47"/>
    </location>
</feature>
<dbReference type="Proteomes" id="UP000236737">
    <property type="component" value="Unassembled WGS sequence"/>
</dbReference>
<dbReference type="AlphaFoldDB" id="A0A1H5V4R0"/>
<evidence type="ECO:0000256" key="1">
    <source>
        <dbReference type="SAM" id="Phobius"/>
    </source>
</evidence>
<keyword evidence="1" id="KW-0472">Membrane</keyword>
<dbReference type="EMBL" id="FNVP01000003">
    <property type="protein sequence ID" value="SEF82196.1"/>
    <property type="molecule type" value="Genomic_DNA"/>
</dbReference>
<protein>
    <submittedName>
        <fullName evidence="2">Uncharacterized protein</fullName>
    </submittedName>
</protein>
<gene>
    <name evidence="2" type="ORF">SAMN04488130_10358</name>
</gene>
<evidence type="ECO:0000313" key="3">
    <source>
        <dbReference type="Proteomes" id="UP000236737"/>
    </source>
</evidence>
<reference evidence="3" key="1">
    <citation type="submission" date="2016-10" db="EMBL/GenBank/DDBJ databases">
        <authorList>
            <person name="Varghese N."/>
            <person name="Submissions S."/>
        </authorList>
    </citation>
    <scope>NUCLEOTIDE SEQUENCE [LARGE SCALE GENOMIC DNA]</scope>
    <source>
        <strain evidence="3">CGMCC 1.9230</strain>
    </source>
</reference>
<organism evidence="2 3">
    <name type="scientific">Flavobacterium urumqiense</name>
    <dbReference type="NCBI Taxonomy" id="935224"/>
    <lineage>
        <taxon>Bacteria</taxon>
        <taxon>Pseudomonadati</taxon>
        <taxon>Bacteroidota</taxon>
        <taxon>Flavobacteriia</taxon>
        <taxon>Flavobacteriales</taxon>
        <taxon>Flavobacteriaceae</taxon>
        <taxon>Flavobacterium</taxon>
    </lineage>
</organism>
<name>A0A1H5V4R0_9FLAO</name>
<keyword evidence="1" id="KW-0812">Transmembrane</keyword>
<evidence type="ECO:0000313" key="2">
    <source>
        <dbReference type="EMBL" id="SEF82196.1"/>
    </source>
</evidence>
<keyword evidence="3" id="KW-1185">Reference proteome</keyword>